<feature type="compositionally biased region" description="Basic and acidic residues" evidence="1">
    <location>
        <begin position="13"/>
        <end position="30"/>
    </location>
</feature>
<evidence type="ECO:0000256" key="1">
    <source>
        <dbReference type="SAM" id="MobiDB-lite"/>
    </source>
</evidence>
<dbReference type="RefSeq" id="WP_016345776.1">
    <property type="nucleotide sequence ID" value="NC_021287.1"/>
</dbReference>
<feature type="region of interest" description="Disordered" evidence="1">
    <location>
        <begin position="1"/>
        <end position="30"/>
    </location>
</feature>
<dbReference type="Proteomes" id="UP000013966">
    <property type="component" value="Chromosome 1"/>
</dbReference>
<organism evidence="2 3">
    <name type="scientific">Caballeronia insecticola</name>
    <dbReference type="NCBI Taxonomy" id="758793"/>
    <lineage>
        <taxon>Bacteria</taxon>
        <taxon>Pseudomonadati</taxon>
        <taxon>Pseudomonadota</taxon>
        <taxon>Betaproteobacteria</taxon>
        <taxon>Burkholderiales</taxon>
        <taxon>Burkholderiaceae</taxon>
        <taxon>Caballeronia</taxon>
    </lineage>
</organism>
<accession>R4WRQ4</accession>
<feature type="compositionally biased region" description="Low complexity" evidence="1">
    <location>
        <begin position="49"/>
        <end position="63"/>
    </location>
</feature>
<dbReference type="AlphaFoldDB" id="R4WRQ4"/>
<dbReference type="OrthoDB" id="9132758at2"/>
<sequence>MIDDVFAPATGPARERDGLSRDVRETRRDGPIAANAAKVLDTTRRAWGSAAAQAPSESAARPPRAAKPKKRFVPRQSRWPNLLAALNHWSPTPL</sequence>
<dbReference type="PATRIC" id="fig|758793.3.peg.1875"/>
<protein>
    <submittedName>
        <fullName evidence="2">Uncharacterized protein</fullName>
    </submittedName>
</protein>
<evidence type="ECO:0000313" key="3">
    <source>
        <dbReference type="Proteomes" id="UP000013966"/>
    </source>
</evidence>
<dbReference type="STRING" id="758793.BRPE64_ACDS18710"/>
<name>R4WRQ4_9BURK</name>
<keyword evidence="3" id="KW-1185">Reference proteome</keyword>
<gene>
    <name evidence="2" type="ORF">BRPE64_ACDS18710</name>
</gene>
<dbReference type="HOGENOM" id="CLU_2380654_0_0_4"/>
<dbReference type="EMBL" id="AP013058">
    <property type="protein sequence ID" value="BAN23625.1"/>
    <property type="molecule type" value="Genomic_DNA"/>
</dbReference>
<reference evidence="2 3" key="2">
    <citation type="journal article" date="2018" name="Int. J. Syst. Evol. Microbiol.">
        <title>Burkholderia insecticola sp. nov., a gut symbiotic bacterium of the bean bug Riptortus pedestris.</title>
        <authorList>
            <person name="Takeshita K."/>
            <person name="Tamaki H."/>
            <person name="Ohbayashi T."/>
            <person name="Meng X.-Y."/>
            <person name="Sone T."/>
            <person name="Mitani Y."/>
            <person name="Peeters C."/>
            <person name="Kikuchi Y."/>
            <person name="Vandamme P."/>
        </authorList>
    </citation>
    <scope>NUCLEOTIDE SEQUENCE [LARGE SCALE GENOMIC DNA]</scope>
    <source>
        <strain evidence="2">RPE64</strain>
    </source>
</reference>
<feature type="compositionally biased region" description="Basic residues" evidence="1">
    <location>
        <begin position="64"/>
        <end position="73"/>
    </location>
</feature>
<reference evidence="2 3" key="1">
    <citation type="journal article" date="2013" name="Genome Announc.">
        <title>Complete Genome Sequence of Burkholderia sp. Strain RPE64, Bacterial Symbiont of the Bean Bug Riptortus pedestris.</title>
        <authorList>
            <person name="Shibata T.F."/>
            <person name="Maeda T."/>
            <person name="Nikoh N."/>
            <person name="Yamaguchi K."/>
            <person name="Oshima K."/>
            <person name="Hattori M."/>
            <person name="Nishiyama T."/>
            <person name="Hasebe M."/>
            <person name="Fukatsu T."/>
            <person name="Kikuchi Y."/>
            <person name="Shigenobu S."/>
        </authorList>
    </citation>
    <scope>NUCLEOTIDE SEQUENCE [LARGE SCALE GENOMIC DNA]</scope>
</reference>
<dbReference type="KEGG" id="buo:BRPE64_ACDS18710"/>
<feature type="region of interest" description="Disordered" evidence="1">
    <location>
        <begin position="47"/>
        <end position="76"/>
    </location>
</feature>
<evidence type="ECO:0000313" key="2">
    <source>
        <dbReference type="EMBL" id="BAN23625.1"/>
    </source>
</evidence>
<proteinExistence type="predicted"/>